<keyword evidence="3" id="KW-0813">Transport</keyword>
<evidence type="ECO:0000256" key="1">
    <source>
        <dbReference type="ARBA" id="ARBA00004128"/>
    </source>
</evidence>
<dbReference type="OMA" id="MNFHHTL"/>
<feature type="transmembrane region" description="Helical" evidence="9">
    <location>
        <begin position="172"/>
        <end position="191"/>
    </location>
</feature>
<dbReference type="HOGENOM" id="CLU_038957_0_2_1"/>
<comment type="similarity">
    <text evidence="2">Belongs to the CCC1 family.</text>
</comment>
<feature type="non-terminal residue" evidence="10">
    <location>
        <position position="225"/>
    </location>
</feature>
<dbReference type="KEGG" id="smo:SELMODRAFT_57965"/>
<dbReference type="GO" id="GO:0005381">
    <property type="term" value="F:iron ion transmembrane transporter activity"/>
    <property type="evidence" value="ECO:0000318"/>
    <property type="project" value="GO_Central"/>
</dbReference>
<dbReference type="Gramene" id="EFJ21122">
    <property type="protein sequence ID" value="EFJ21122"/>
    <property type="gene ID" value="SELMODRAFT_57965"/>
</dbReference>
<dbReference type="FunCoup" id="D8S3K7">
    <property type="interactions" value="46"/>
</dbReference>
<comment type="subcellular location">
    <subcellularLocation>
        <location evidence="1">Vacuole membrane</location>
        <topology evidence="1">Multi-pass membrane protein</topology>
    </subcellularLocation>
</comment>
<name>D8S3K7_SELML</name>
<keyword evidence="3" id="KW-0408">Iron</keyword>
<keyword evidence="5 9" id="KW-0812">Transmembrane</keyword>
<proteinExistence type="inferred from homology"/>
<comment type="catalytic activity">
    <reaction evidence="8">
        <text>Fe(2+)(in) = Fe(2+)(out)</text>
        <dbReference type="Rhea" id="RHEA:28486"/>
        <dbReference type="ChEBI" id="CHEBI:29033"/>
    </reaction>
    <physiologicalReaction direction="left-to-right" evidence="8">
        <dbReference type="Rhea" id="RHEA:28487"/>
    </physiologicalReaction>
</comment>
<evidence type="ECO:0000256" key="8">
    <source>
        <dbReference type="ARBA" id="ARBA00044464"/>
    </source>
</evidence>
<dbReference type="Pfam" id="PF01988">
    <property type="entry name" value="VIT1"/>
    <property type="match status" value="1"/>
</dbReference>
<accession>D8S3K7</accession>
<dbReference type="PANTHER" id="PTHR31851">
    <property type="entry name" value="FE(2+)/MN(2+) TRANSPORTER PCL1"/>
    <property type="match status" value="1"/>
</dbReference>
<feature type="non-terminal residue" evidence="10">
    <location>
        <position position="1"/>
    </location>
</feature>
<feature type="transmembrane region" description="Helical" evidence="9">
    <location>
        <begin position="203"/>
        <end position="222"/>
    </location>
</feature>
<dbReference type="Proteomes" id="UP000001514">
    <property type="component" value="Unassembled WGS sequence"/>
</dbReference>
<gene>
    <name evidence="10" type="ORF">SELMODRAFT_57965</name>
</gene>
<evidence type="ECO:0000256" key="5">
    <source>
        <dbReference type="ARBA" id="ARBA00022692"/>
    </source>
</evidence>
<evidence type="ECO:0000256" key="7">
    <source>
        <dbReference type="ARBA" id="ARBA00023136"/>
    </source>
</evidence>
<dbReference type="GO" id="GO:0005774">
    <property type="term" value="C:vacuolar membrane"/>
    <property type="evidence" value="ECO:0000318"/>
    <property type="project" value="GO_Central"/>
</dbReference>
<keyword evidence="3" id="KW-0410">Iron transport</keyword>
<keyword evidence="7 9" id="KW-0472">Membrane</keyword>
<evidence type="ECO:0000256" key="4">
    <source>
        <dbReference type="ARBA" id="ARBA00022554"/>
    </source>
</evidence>
<keyword evidence="4" id="KW-0926">Vacuole</keyword>
<evidence type="ECO:0000313" key="11">
    <source>
        <dbReference type="Proteomes" id="UP000001514"/>
    </source>
</evidence>
<evidence type="ECO:0000313" key="10">
    <source>
        <dbReference type="EMBL" id="EFJ21122.1"/>
    </source>
</evidence>
<dbReference type="InterPro" id="IPR008217">
    <property type="entry name" value="Ccc1_fam"/>
</dbReference>
<keyword evidence="11" id="KW-1185">Reference proteome</keyword>
<dbReference type="GO" id="GO:0030026">
    <property type="term" value="P:intracellular manganese ion homeostasis"/>
    <property type="evidence" value="ECO:0000318"/>
    <property type="project" value="GO_Central"/>
</dbReference>
<dbReference type="InParanoid" id="D8S3K7"/>
<dbReference type="eggNOG" id="KOG4473">
    <property type="taxonomic scope" value="Eukaryota"/>
</dbReference>
<dbReference type="OrthoDB" id="73465at2759"/>
<evidence type="ECO:0000256" key="9">
    <source>
        <dbReference type="SAM" id="Phobius"/>
    </source>
</evidence>
<dbReference type="AlphaFoldDB" id="D8S3K7"/>
<dbReference type="EMBL" id="GL377600">
    <property type="protein sequence ID" value="EFJ21122.1"/>
    <property type="molecule type" value="Genomic_DNA"/>
</dbReference>
<keyword evidence="3" id="KW-0406">Ion transport</keyword>
<dbReference type="GO" id="GO:0005384">
    <property type="term" value="F:manganese ion transmembrane transporter activity"/>
    <property type="evidence" value="ECO:0000318"/>
    <property type="project" value="GO_Central"/>
</dbReference>
<dbReference type="CDD" id="cd02435">
    <property type="entry name" value="CCC1"/>
    <property type="match status" value="1"/>
</dbReference>
<evidence type="ECO:0000256" key="2">
    <source>
        <dbReference type="ARBA" id="ARBA00007049"/>
    </source>
</evidence>
<evidence type="ECO:0000256" key="6">
    <source>
        <dbReference type="ARBA" id="ARBA00022989"/>
    </source>
</evidence>
<feature type="transmembrane region" description="Helical" evidence="9">
    <location>
        <begin position="146"/>
        <end position="166"/>
    </location>
</feature>
<feature type="transmembrane region" description="Helical" evidence="9">
    <location>
        <begin position="41"/>
        <end position="66"/>
    </location>
</feature>
<dbReference type="STRING" id="88036.D8S3K7"/>
<evidence type="ECO:0000256" key="3">
    <source>
        <dbReference type="ARBA" id="ARBA00022496"/>
    </source>
</evidence>
<organism evidence="11">
    <name type="scientific">Selaginella moellendorffii</name>
    <name type="common">Spikemoss</name>
    <dbReference type="NCBI Taxonomy" id="88036"/>
    <lineage>
        <taxon>Eukaryota</taxon>
        <taxon>Viridiplantae</taxon>
        <taxon>Streptophyta</taxon>
        <taxon>Embryophyta</taxon>
        <taxon>Tracheophyta</taxon>
        <taxon>Lycopodiopsida</taxon>
        <taxon>Selaginellales</taxon>
        <taxon>Selaginellaceae</taxon>
        <taxon>Selaginella</taxon>
    </lineage>
</organism>
<sequence>HVERHFMAGEIVRDAVMGASDGLTVPFALAAGLSGASVPSLVVVTAGLAEVAAGAIAMGLGGYLAAKSEADHYEKERKREEEEIERSPETEAEEVAEILANFGLMQSEYEPVVAALRKRRDAWVDFMMRFELGLERPEPGRAMRSAATISLAYVVGGMIPLLPYMLLSEVFMALKVSVGVTLLALFVFGYVKGLFTGSRPFSSALQTTCIGALASAAAFLIARAV</sequence>
<reference evidence="10 11" key="1">
    <citation type="journal article" date="2011" name="Science">
        <title>The Selaginella genome identifies genetic changes associated with the evolution of vascular plants.</title>
        <authorList>
            <person name="Banks J.A."/>
            <person name="Nishiyama T."/>
            <person name="Hasebe M."/>
            <person name="Bowman J.L."/>
            <person name="Gribskov M."/>
            <person name="dePamphilis C."/>
            <person name="Albert V.A."/>
            <person name="Aono N."/>
            <person name="Aoyama T."/>
            <person name="Ambrose B.A."/>
            <person name="Ashton N.W."/>
            <person name="Axtell M.J."/>
            <person name="Barker E."/>
            <person name="Barker M.S."/>
            <person name="Bennetzen J.L."/>
            <person name="Bonawitz N.D."/>
            <person name="Chapple C."/>
            <person name="Cheng C."/>
            <person name="Correa L.G."/>
            <person name="Dacre M."/>
            <person name="DeBarry J."/>
            <person name="Dreyer I."/>
            <person name="Elias M."/>
            <person name="Engstrom E.M."/>
            <person name="Estelle M."/>
            <person name="Feng L."/>
            <person name="Finet C."/>
            <person name="Floyd S.K."/>
            <person name="Frommer W.B."/>
            <person name="Fujita T."/>
            <person name="Gramzow L."/>
            <person name="Gutensohn M."/>
            <person name="Harholt J."/>
            <person name="Hattori M."/>
            <person name="Heyl A."/>
            <person name="Hirai T."/>
            <person name="Hiwatashi Y."/>
            <person name="Ishikawa M."/>
            <person name="Iwata M."/>
            <person name="Karol K.G."/>
            <person name="Koehler B."/>
            <person name="Kolukisaoglu U."/>
            <person name="Kubo M."/>
            <person name="Kurata T."/>
            <person name="Lalonde S."/>
            <person name="Li K."/>
            <person name="Li Y."/>
            <person name="Litt A."/>
            <person name="Lyons E."/>
            <person name="Manning G."/>
            <person name="Maruyama T."/>
            <person name="Michael T.P."/>
            <person name="Mikami K."/>
            <person name="Miyazaki S."/>
            <person name="Morinaga S."/>
            <person name="Murata T."/>
            <person name="Mueller-Roeber B."/>
            <person name="Nelson D.R."/>
            <person name="Obara M."/>
            <person name="Oguri Y."/>
            <person name="Olmstead R.G."/>
            <person name="Onodera N."/>
            <person name="Petersen B.L."/>
            <person name="Pils B."/>
            <person name="Prigge M."/>
            <person name="Rensing S.A."/>
            <person name="Riano-Pachon D.M."/>
            <person name="Roberts A.W."/>
            <person name="Sato Y."/>
            <person name="Scheller H.V."/>
            <person name="Schulz B."/>
            <person name="Schulz C."/>
            <person name="Shakirov E.V."/>
            <person name="Shibagaki N."/>
            <person name="Shinohara N."/>
            <person name="Shippen D.E."/>
            <person name="Soerensen I."/>
            <person name="Sotooka R."/>
            <person name="Sugimoto N."/>
            <person name="Sugita M."/>
            <person name="Sumikawa N."/>
            <person name="Tanurdzic M."/>
            <person name="Theissen G."/>
            <person name="Ulvskov P."/>
            <person name="Wakazuki S."/>
            <person name="Weng J.K."/>
            <person name="Willats W.W."/>
            <person name="Wipf D."/>
            <person name="Wolf P.G."/>
            <person name="Yang L."/>
            <person name="Zimmer A.D."/>
            <person name="Zhu Q."/>
            <person name="Mitros T."/>
            <person name="Hellsten U."/>
            <person name="Loque D."/>
            <person name="Otillar R."/>
            <person name="Salamov A."/>
            <person name="Schmutz J."/>
            <person name="Shapiro H."/>
            <person name="Lindquist E."/>
            <person name="Lucas S."/>
            <person name="Rokhsar D."/>
            <person name="Grigoriev I.V."/>
        </authorList>
    </citation>
    <scope>NUCLEOTIDE SEQUENCE [LARGE SCALE GENOMIC DNA]</scope>
</reference>
<keyword evidence="6 9" id="KW-1133">Transmembrane helix</keyword>
<protein>
    <recommendedName>
        <fullName evidence="12">Iron transporter</fullName>
    </recommendedName>
</protein>
<evidence type="ECO:0008006" key="12">
    <source>
        <dbReference type="Google" id="ProtNLM"/>
    </source>
</evidence>